<dbReference type="InterPro" id="IPR001492">
    <property type="entry name" value="Flagellin"/>
</dbReference>
<evidence type="ECO:0000259" key="5">
    <source>
        <dbReference type="Pfam" id="PF00700"/>
    </source>
</evidence>
<dbReference type="PANTHER" id="PTHR42792">
    <property type="entry name" value="FLAGELLIN"/>
    <property type="match status" value="1"/>
</dbReference>
<keyword evidence="6" id="KW-0966">Cell projection</keyword>
<evidence type="ECO:0000313" key="7">
    <source>
        <dbReference type="Proteomes" id="UP000004507"/>
    </source>
</evidence>
<feature type="domain" description="Flagellin C-terminal" evidence="5">
    <location>
        <begin position="505"/>
        <end position="590"/>
    </location>
</feature>
<dbReference type="OrthoDB" id="9796789at2"/>
<dbReference type="Proteomes" id="UP000004507">
    <property type="component" value="Unassembled WGS sequence"/>
</dbReference>
<dbReference type="GO" id="GO:0009288">
    <property type="term" value="C:bacterial-type flagellum"/>
    <property type="evidence" value="ECO:0007669"/>
    <property type="project" value="UniProtKB-SubCell"/>
</dbReference>
<dbReference type="PANTHER" id="PTHR42792:SF2">
    <property type="entry name" value="FLAGELLIN"/>
    <property type="match status" value="1"/>
</dbReference>
<dbReference type="eggNOG" id="COG1344">
    <property type="taxonomic scope" value="Bacteria"/>
</dbReference>
<dbReference type="Gene3D" id="3.30.70.2120">
    <property type="match status" value="1"/>
</dbReference>
<dbReference type="Pfam" id="PF00700">
    <property type="entry name" value="Flagellin_C"/>
    <property type="match status" value="1"/>
</dbReference>
<dbReference type="RefSeq" id="WP_007206177.1">
    <property type="nucleotide sequence ID" value="NZ_CH672414.1"/>
</dbReference>
<comment type="subcellular location">
    <subcellularLocation>
        <location evidence="3">Secreted</location>
    </subcellularLocation>
    <subcellularLocation>
        <location evidence="3">Bacterial flagellum</location>
    </subcellularLocation>
</comment>
<keyword evidence="6" id="KW-0282">Flagellum</keyword>
<evidence type="ECO:0000259" key="4">
    <source>
        <dbReference type="Pfam" id="PF00669"/>
    </source>
</evidence>
<organism evidence="6 7">
    <name type="scientific">Yoonia vestfoldensis SKA53</name>
    <dbReference type="NCBI Taxonomy" id="314232"/>
    <lineage>
        <taxon>Bacteria</taxon>
        <taxon>Pseudomonadati</taxon>
        <taxon>Pseudomonadota</taxon>
        <taxon>Alphaproteobacteria</taxon>
        <taxon>Rhodobacterales</taxon>
        <taxon>Paracoccaceae</taxon>
        <taxon>Yoonia</taxon>
    </lineage>
</organism>
<evidence type="ECO:0000256" key="3">
    <source>
        <dbReference type="RuleBase" id="RU362073"/>
    </source>
</evidence>
<evidence type="ECO:0000256" key="2">
    <source>
        <dbReference type="ARBA" id="ARBA00023143"/>
    </source>
</evidence>
<keyword evidence="2 3" id="KW-0975">Bacterial flagellum</keyword>
<dbReference type="InterPro" id="IPR001029">
    <property type="entry name" value="Flagellin_N"/>
</dbReference>
<evidence type="ECO:0000313" key="6">
    <source>
        <dbReference type="EMBL" id="EAQ07391.1"/>
    </source>
</evidence>
<dbReference type="STRING" id="314232.SKA53_11178"/>
<comment type="similarity">
    <text evidence="1 3">Belongs to the bacterial flagellin family.</text>
</comment>
<dbReference type="PRINTS" id="PR00207">
    <property type="entry name" value="FLAGELLIN"/>
</dbReference>
<dbReference type="SUPFAM" id="SSF64518">
    <property type="entry name" value="Phase 1 flagellin"/>
    <property type="match status" value="2"/>
</dbReference>
<evidence type="ECO:0000256" key="1">
    <source>
        <dbReference type="ARBA" id="ARBA00005709"/>
    </source>
</evidence>
<dbReference type="HOGENOM" id="CLU_011142_7_0_5"/>
<dbReference type="GO" id="GO:0005198">
    <property type="term" value="F:structural molecule activity"/>
    <property type="evidence" value="ECO:0007669"/>
    <property type="project" value="UniProtKB-UniRule"/>
</dbReference>
<dbReference type="Pfam" id="PF00669">
    <property type="entry name" value="Flagellin_N"/>
    <property type="match status" value="1"/>
</dbReference>
<proteinExistence type="inferred from homology"/>
<dbReference type="EMBL" id="AAMS01000002">
    <property type="protein sequence ID" value="EAQ07391.1"/>
    <property type="molecule type" value="Genomic_DNA"/>
</dbReference>
<keyword evidence="6" id="KW-0969">Cilium</keyword>
<dbReference type="AlphaFoldDB" id="A3V210"/>
<accession>A3V210</accession>
<dbReference type="InterPro" id="IPR046358">
    <property type="entry name" value="Flagellin_C"/>
</dbReference>
<reference evidence="6 7" key="1">
    <citation type="submission" date="2006-01" db="EMBL/GenBank/DDBJ databases">
        <authorList>
            <person name="Hagstrom A."/>
            <person name="Ferriera S."/>
            <person name="Johnson J."/>
            <person name="Kravitz S."/>
            <person name="Halpern A."/>
            <person name="Remington K."/>
            <person name="Beeson K."/>
            <person name="Tran B."/>
            <person name="Rogers Y.-H."/>
            <person name="Friedman R."/>
            <person name="Venter J.C."/>
        </authorList>
    </citation>
    <scope>NUCLEOTIDE SEQUENCE [LARGE SCALE GENOMIC DNA]</scope>
    <source>
        <strain evidence="6 7">SKA53</strain>
    </source>
</reference>
<name>A3V210_9RHOB</name>
<keyword evidence="3" id="KW-0964">Secreted</keyword>
<feature type="domain" description="Flagellin N-terminal" evidence="4">
    <location>
        <begin position="5"/>
        <end position="141"/>
    </location>
</feature>
<keyword evidence="7" id="KW-1185">Reference proteome</keyword>
<gene>
    <name evidence="6" type="ORF">SKA53_11178</name>
</gene>
<dbReference type="GO" id="GO:0005576">
    <property type="term" value="C:extracellular region"/>
    <property type="evidence" value="ECO:0007669"/>
    <property type="project" value="UniProtKB-SubCell"/>
</dbReference>
<comment type="function">
    <text evidence="3">Flagellin is the subunit protein which polymerizes to form the filaments of bacterial flagella.</text>
</comment>
<sequence>MALAIATNTGALMAAASATSVNKDMETSMERLSTGKRINSAKDDAAGVAIASRLTSEIRGTNQAIRNAQDGQALINTAEGAHKEVVNILQRMRELAVQSSNDTNDATDRTNLQAEMTALTSEINRIAGATAWAGQNLLDGATPNPASLSTTHTDAKVLSLHIGSGTGAGDTIAVNIKAISAAALGVGGTSSTPTVSATLTGSTAAGTLTPTASGTGGTLVVGGGFQATDTYSVTINGVALSVDADSTDQYADDKNGIATQLKDEIEAALTTVTTGATAAQRALYGITVADNGSGTLTIAQAGPSVSNVLDTKAGGSTGTLTKTGAGELTFSGLVATGDSFTVDVDGKTYTVTDAAGFTLDDDGFASNLVAQINADGVPGLTATSAAGVVTITRAAAAFTGVAAASTIGAASITENAGTFTVAGAGVGSTFSIDIDGTTVTGTVASGDGFGDTNIGVAAQIAQAIKDQGIKGLTVSVGTGVNADKFTLSRDGSVSIASASDAATAIANIDTALTRVNTQRANLGAVSNRLDNTVSNLTNVVINLEGGRGRIEDADFAAESTSLAKSQILQQASTAMLAQANASKQSVLSLLQG</sequence>
<protein>
    <recommendedName>
        <fullName evidence="3">Flagellin</fullName>
    </recommendedName>
</protein>
<dbReference type="Gene3D" id="1.20.1330.10">
    <property type="entry name" value="f41 fragment of flagellin, N-terminal domain"/>
    <property type="match status" value="2"/>
</dbReference>
<comment type="caution">
    <text evidence="6">The sequence shown here is derived from an EMBL/GenBank/DDBJ whole genome shotgun (WGS) entry which is preliminary data.</text>
</comment>